<gene>
    <name evidence="1" type="ORF">Tci_036931</name>
</gene>
<dbReference type="EMBL" id="BKCJ010005108">
    <property type="protein sequence ID" value="GEU64953.1"/>
    <property type="molecule type" value="Genomic_DNA"/>
</dbReference>
<organism evidence="1">
    <name type="scientific">Tanacetum cinerariifolium</name>
    <name type="common">Dalmatian daisy</name>
    <name type="synonym">Chrysanthemum cinerariifolium</name>
    <dbReference type="NCBI Taxonomy" id="118510"/>
    <lineage>
        <taxon>Eukaryota</taxon>
        <taxon>Viridiplantae</taxon>
        <taxon>Streptophyta</taxon>
        <taxon>Embryophyta</taxon>
        <taxon>Tracheophyta</taxon>
        <taxon>Spermatophyta</taxon>
        <taxon>Magnoliopsida</taxon>
        <taxon>eudicotyledons</taxon>
        <taxon>Gunneridae</taxon>
        <taxon>Pentapetalae</taxon>
        <taxon>asterids</taxon>
        <taxon>campanulids</taxon>
        <taxon>Asterales</taxon>
        <taxon>Asteraceae</taxon>
        <taxon>Asteroideae</taxon>
        <taxon>Anthemideae</taxon>
        <taxon>Anthemidinae</taxon>
        <taxon>Tanacetum</taxon>
    </lineage>
</organism>
<accession>A0A6L2LSY6</accession>
<reference evidence="1" key="1">
    <citation type="journal article" date="2019" name="Sci. Rep.">
        <title>Draft genome of Tanacetum cinerariifolium, the natural source of mosquito coil.</title>
        <authorList>
            <person name="Yamashiro T."/>
            <person name="Shiraishi A."/>
            <person name="Satake H."/>
            <person name="Nakayama K."/>
        </authorList>
    </citation>
    <scope>NUCLEOTIDE SEQUENCE</scope>
</reference>
<name>A0A6L2LSY6_TANCI</name>
<proteinExistence type="predicted"/>
<protein>
    <submittedName>
        <fullName evidence="1">Uncharacterized protein</fullName>
    </submittedName>
</protein>
<evidence type="ECO:0000313" key="1">
    <source>
        <dbReference type="EMBL" id="GEU64953.1"/>
    </source>
</evidence>
<comment type="caution">
    <text evidence="1">The sequence shown here is derived from an EMBL/GenBank/DDBJ whole genome shotgun (WGS) entry which is preliminary data.</text>
</comment>
<sequence>MECSLLASICMFLPSNQLPSPTYTTLWNISWFISPKDGLIGSWSMERDLILKHHPVHHPLHLQLQLKEKLIWLTISLSTPSCTLTNFRLFLVEHRRSSSKYKGCSRALVISSPTLGRRRNAGSIWSQGRFLHADGIACVGSTVDTWPFWVDLVVKRLEMDDWQYLENVVAKCWVRKEFREGREGDMTSEERLKRER</sequence>
<dbReference type="AlphaFoldDB" id="A0A6L2LSY6"/>